<proteinExistence type="predicted"/>
<name>A0ACC2PJ86_9HYME</name>
<keyword evidence="2" id="KW-1185">Reference proteome</keyword>
<gene>
    <name evidence="1" type="ORF">QAD02_019442</name>
</gene>
<organism evidence="1 2">
    <name type="scientific">Eretmocerus hayati</name>
    <dbReference type="NCBI Taxonomy" id="131215"/>
    <lineage>
        <taxon>Eukaryota</taxon>
        <taxon>Metazoa</taxon>
        <taxon>Ecdysozoa</taxon>
        <taxon>Arthropoda</taxon>
        <taxon>Hexapoda</taxon>
        <taxon>Insecta</taxon>
        <taxon>Pterygota</taxon>
        <taxon>Neoptera</taxon>
        <taxon>Endopterygota</taxon>
        <taxon>Hymenoptera</taxon>
        <taxon>Apocrita</taxon>
        <taxon>Proctotrupomorpha</taxon>
        <taxon>Chalcidoidea</taxon>
        <taxon>Aphelinidae</taxon>
        <taxon>Aphelininae</taxon>
        <taxon>Eretmocerus</taxon>
    </lineage>
</organism>
<dbReference type="Proteomes" id="UP001239111">
    <property type="component" value="Chromosome 1"/>
</dbReference>
<accession>A0ACC2PJ86</accession>
<protein>
    <submittedName>
        <fullName evidence="1">Uncharacterized protein</fullName>
    </submittedName>
</protein>
<comment type="caution">
    <text evidence="1">The sequence shown here is derived from an EMBL/GenBank/DDBJ whole genome shotgun (WGS) entry which is preliminary data.</text>
</comment>
<reference evidence="1" key="1">
    <citation type="submission" date="2023-04" db="EMBL/GenBank/DDBJ databases">
        <title>A chromosome-level genome assembly of the parasitoid wasp Eretmocerus hayati.</title>
        <authorList>
            <person name="Zhong Y."/>
            <person name="Liu S."/>
            <person name="Liu Y."/>
        </authorList>
    </citation>
    <scope>NUCLEOTIDE SEQUENCE</scope>
    <source>
        <strain evidence="1">ZJU_SS_LIU_2023</strain>
    </source>
</reference>
<evidence type="ECO:0000313" key="2">
    <source>
        <dbReference type="Proteomes" id="UP001239111"/>
    </source>
</evidence>
<sequence length="621" mass="69963">MTSMSGKIKLDRLRKLMENVSYKDHKGIQAYVVPSDDAHQSEYISPSDERRAFISGFNGSYGTAVITPDKALLWTDGRYFVQATAQLDPPDAWTLMKDGVIGTPTLETWLVENLPDKSAVGADPHLISNTVWTRLQNSLNSAGHSLLPIERNLVDEIWGNDKPPKVLNKIVPQRIEFTGRTAGEKIAKCLEEMQKNKAAVMVLSALDEVAYLLNWRGSDVPYNPVFFAYVVLIMKKVHIFVDESRLTSEAKQQLANEGVDFAIHPYDRVNEFLKQMSSETSSSSKIWIANSVSYSLHSNCESGQIHAAITPVALMKQLKTDAEIEGMKNAHIKDAVALVQFYAWLENEIVNKKSFVTEISAAEQLENFRKVQENFVGQSFPTISSVGAHGAIIHYRPEPSTDAQITDREFYLCDAGSQFLDGTTDVTRTLHFGQPSEYERECFTRVFKGQTYLSMAKFPLMTKGNHVDVLARKYLWDIGLDYLHGTGHGVGAYLNVHESPTMIHRRPAPDDPGLQPGMFLSNEPGYYEDGKFGIRIENVELVVYTSAQYAQERKYLGFETVTLVPIQTRLLNLSLLTTEEIQHLNSYHKRCYETLEPLLQGPQNAQALRWLERETKAICKP</sequence>
<dbReference type="EMBL" id="CM056741">
    <property type="protein sequence ID" value="KAJ8683650.1"/>
    <property type="molecule type" value="Genomic_DNA"/>
</dbReference>
<evidence type="ECO:0000313" key="1">
    <source>
        <dbReference type="EMBL" id="KAJ8683650.1"/>
    </source>
</evidence>